<dbReference type="Gene3D" id="1.10.510.10">
    <property type="entry name" value="Transferase(Phosphotransferase) domain 1"/>
    <property type="match status" value="1"/>
</dbReference>
<keyword evidence="2" id="KW-0472">Membrane</keyword>
<keyword evidence="2" id="KW-0812">Transmembrane</keyword>
<dbReference type="InterPro" id="IPR001245">
    <property type="entry name" value="Ser-Thr/Tyr_kinase_cat_dom"/>
</dbReference>
<dbReference type="InterPro" id="IPR011990">
    <property type="entry name" value="TPR-like_helical_dom_sf"/>
</dbReference>
<dbReference type="EMBL" id="CM026424">
    <property type="protein sequence ID" value="KAG0578739.1"/>
    <property type="molecule type" value="Genomic_DNA"/>
</dbReference>
<evidence type="ECO:0000256" key="1">
    <source>
        <dbReference type="SAM" id="MobiDB-lite"/>
    </source>
</evidence>
<keyword evidence="5" id="KW-1185">Reference proteome</keyword>
<feature type="transmembrane region" description="Helical" evidence="2">
    <location>
        <begin position="12"/>
        <end position="33"/>
    </location>
</feature>
<accession>A0A8T0I6Z4</accession>
<dbReference type="SUPFAM" id="SSF48452">
    <property type="entry name" value="TPR-like"/>
    <property type="match status" value="1"/>
</dbReference>
<evidence type="ECO:0000313" key="5">
    <source>
        <dbReference type="Proteomes" id="UP000822688"/>
    </source>
</evidence>
<evidence type="ECO:0000256" key="2">
    <source>
        <dbReference type="SAM" id="Phobius"/>
    </source>
</evidence>
<dbReference type="InterPro" id="IPR000719">
    <property type="entry name" value="Prot_kinase_dom"/>
</dbReference>
<protein>
    <recommendedName>
        <fullName evidence="3">Protein kinase domain-containing protein</fullName>
    </recommendedName>
</protein>
<evidence type="ECO:0000259" key="3">
    <source>
        <dbReference type="PROSITE" id="PS50011"/>
    </source>
</evidence>
<dbReference type="InterPro" id="IPR011009">
    <property type="entry name" value="Kinase-like_dom_sf"/>
</dbReference>
<dbReference type="Pfam" id="PF07714">
    <property type="entry name" value="PK_Tyr_Ser-Thr"/>
    <property type="match status" value="1"/>
</dbReference>
<keyword evidence="2" id="KW-1133">Transmembrane helix</keyword>
<sequence>MSPASDQQFNTWFPAIVVGLVIGIFAAALWDIFRRRTWTFASTFWPGVLKEVGLDHSTLSRTEVEEKQRVVTEMLSAISSQISNTLVAGKSSMAGAIHPPAAESSTCNSSMYSNSSVTGDFDIEAQTGINPRCAPTLKPVTFTATAYFPDETPIFFVHRTKLLFRRYGRGTVKRWKSSIILQTALPIDPWVLAEIGELAKDCMHVENRCTFQLGNWAILYHNAGEVHLRVLAEGDVPVNVEARWQEDGTGITMRGLYLNGAVVKVATKRISTTLRSAGPAAQGRGNLDELHLPTEGLDVPGEDPFIHAVKVVEADGMSLLVRSEASFILPPREKSSLIEVIWSQVRVISLSAKKMIKSLLKVEDGQSETTSSGPDVKSDVARFEHLTEHWKGVLEIELLDSRNEVLNYLQKLPDFEHAGYQPARVFPSLFKRDQLYHFEYWQRGLQDLNEVNLSGHCPKISEGLQSGLHISIRGGIKFLLGDFEGALQDFELADNLNMGGRRSTLLLERSLAKCMLAKYSEAMQDVRAAIAINPNLNDIQELRACLLQILFSALSTSISPQRPLIQRPQLSDQQKSVPRIPDLLTGDEWFSGESLSICSVSDDITTARHSTVGLPSMNSSSSLGRPSSQDITSQVPKSSRSVGLSFNSQPGPWEQWIFKHSQWYKEPFVMNGRMENYNFNNAQYNNSISTSLSVPIQLNQALDILTRIAEGMAHVHSSDLLHRNLKSANLLSYRHAGSIIHSSSVSDFDHTILGLGQPSDESPNASMVEDTHEVSDVFSFGMLCYEILTGIVPFEDLQERDFTGVHGVISGLRPTLPSDLNSDLKSLIENCLERDPHRRPSFLDIDKELRRISYNHNPARTLDIDQVPYPG</sequence>
<proteinExistence type="predicted"/>
<name>A0A8T0I6Z4_CERPU</name>
<comment type="caution">
    <text evidence="4">The sequence shown here is derived from an EMBL/GenBank/DDBJ whole genome shotgun (WGS) entry which is preliminary data.</text>
</comment>
<dbReference type="GO" id="GO:0004674">
    <property type="term" value="F:protein serine/threonine kinase activity"/>
    <property type="evidence" value="ECO:0007669"/>
    <property type="project" value="TreeGrafter"/>
</dbReference>
<gene>
    <name evidence="4" type="ORF">KC19_4G046600</name>
</gene>
<dbReference type="SUPFAM" id="SSF56112">
    <property type="entry name" value="Protein kinase-like (PK-like)"/>
    <property type="match status" value="1"/>
</dbReference>
<reference evidence="4" key="1">
    <citation type="submission" date="2020-06" db="EMBL/GenBank/DDBJ databases">
        <title>WGS assembly of Ceratodon purpureus strain R40.</title>
        <authorList>
            <person name="Carey S.B."/>
            <person name="Jenkins J."/>
            <person name="Shu S."/>
            <person name="Lovell J.T."/>
            <person name="Sreedasyam A."/>
            <person name="Maumus F."/>
            <person name="Tiley G.P."/>
            <person name="Fernandez-Pozo N."/>
            <person name="Barry K."/>
            <person name="Chen C."/>
            <person name="Wang M."/>
            <person name="Lipzen A."/>
            <person name="Daum C."/>
            <person name="Saski C.A."/>
            <person name="Payton A.C."/>
            <person name="Mcbreen J.C."/>
            <person name="Conrad R.E."/>
            <person name="Kollar L.M."/>
            <person name="Olsson S."/>
            <person name="Huttunen S."/>
            <person name="Landis J.B."/>
            <person name="Wickett N.J."/>
            <person name="Johnson M.G."/>
            <person name="Rensing S.A."/>
            <person name="Grimwood J."/>
            <person name="Schmutz J."/>
            <person name="Mcdaniel S.F."/>
        </authorList>
    </citation>
    <scope>NUCLEOTIDE SEQUENCE</scope>
    <source>
        <strain evidence="4">R40</strain>
    </source>
</reference>
<dbReference type="PANTHER" id="PTHR44329">
    <property type="entry name" value="SERINE/THREONINE-PROTEIN KINASE TNNI3K-RELATED"/>
    <property type="match status" value="1"/>
</dbReference>
<dbReference type="AlphaFoldDB" id="A0A8T0I6Z4"/>
<feature type="compositionally biased region" description="Polar residues" evidence="1">
    <location>
        <begin position="616"/>
        <end position="643"/>
    </location>
</feature>
<organism evidence="4 5">
    <name type="scientific">Ceratodon purpureus</name>
    <name type="common">Fire moss</name>
    <name type="synonym">Dicranum purpureum</name>
    <dbReference type="NCBI Taxonomy" id="3225"/>
    <lineage>
        <taxon>Eukaryota</taxon>
        <taxon>Viridiplantae</taxon>
        <taxon>Streptophyta</taxon>
        <taxon>Embryophyta</taxon>
        <taxon>Bryophyta</taxon>
        <taxon>Bryophytina</taxon>
        <taxon>Bryopsida</taxon>
        <taxon>Dicranidae</taxon>
        <taxon>Pseudoditrichales</taxon>
        <taxon>Ditrichaceae</taxon>
        <taxon>Ceratodon</taxon>
    </lineage>
</organism>
<dbReference type="PROSITE" id="PS50011">
    <property type="entry name" value="PROTEIN_KINASE_DOM"/>
    <property type="match status" value="1"/>
</dbReference>
<dbReference type="PANTHER" id="PTHR44329:SF260">
    <property type="entry name" value="PROTEIN KINASE DOMAIN-CONTAINING PROTEIN"/>
    <property type="match status" value="1"/>
</dbReference>
<dbReference type="InterPro" id="IPR051681">
    <property type="entry name" value="Ser/Thr_Kinases-Pseudokinases"/>
</dbReference>
<dbReference type="GO" id="GO:0005524">
    <property type="term" value="F:ATP binding"/>
    <property type="evidence" value="ECO:0007669"/>
    <property type="project" value="InterPro"/>
</dbReference>
<feature type="domain" description="Protein kinase" evidence="3">
    <location>
        <begin position="490"/>
        <end position="852"/>
    </location>
</feature>
<evidence type="ECO:0000313" key="4">
    <source>
        <dbReference type="EMBL" id="KAG0578739.1"/>
    </source>
</evidence>
<dbReference type="Gene3D" id="1.25.40.10">
    <property type="entry name" value="Tetratricopeptide repeat domain"/>
    <property type="match status" value="1"/>
</dbReference>
<feature type="region of interest" description="Disordered" evidence="1">
    <location>
        <begin position="615"/>
        <end position="643"/>
    </location>
</feature>
<dbReference type="Proteomes" id="UP000822688">
    <property type="component" value="Chromosome 4"/>
</dbReference>